<comment type="caution">
    <text evidence="2">The sequence shown here is derived from an EMBL/GenBank/DDBJ whole genome shotgun (WGS) entry which is preliminary data.</text>
</comment>
<dbReference type="Pfam" id="PF13469">
    <property type="entry name" value="Sulfotransfer_3"/>
    <property type="match status" value="1"/>
</dbReference>
<dbReference type="InterPro" id="IPR037359">
    <property type="entry name" value="NST/OST"/>
</dbReference>
<organism evidence="2 3">
    <name type="scientific">Microcystis wesenbergii TW10</name>
    <dbReference type="NCBI Taxonomy" id="2060474"/>
    <lineage>
        <taxon>Bacteria</taxon>
        <taxon>Bacillati</taxon>
        <taxon>Cyanobacteriota</taxon>
        <taxon>Cyanophyceae</taxon>
        <taxon>Oscillatoriophycideae</taxon>
        <taxon>Chroococcales</taxon>
        <taxon>Microcystaceae</taxon>
        <taxon>Microcystis</taxon>
    </lineage>
</organism>
<name>A0A3E0LKS8_9CHRO</name>
<dbReference type="InterPro" id="IPR027417">
    <property type="entry name" value="P-loop_NTPase"/>
</dbReference>
<protein>
    <submittedName>
        <fullName evidence="2">Sulfotransferase</fullName>
    </submittedName>
</protein>
<gene>
    <name evidence="2" type="ORF">DWQ51_19535</name>
</gene>
<dbReference type="PANTHER" id="PTHR10605:SF56">
    <property type="entry name" value="BIFUNCTIONAL HEPARAN SULFATE N-DEACETYLASE_N-SULFOTRANSFERASE"/>
    <property type="match status" value="1"/>
</dbReference>
<evidence type="ECO:0000256" key="1">
    <source>
        <dbReference type="ARBA" id="ARBA00022679"/>
    </source>
</evidence>
<dbReference type="AlphaFoldDB" id="A0A3E0LKS8"/>
<dbReference type="GO" id="GO:0008146">
    <property type="term" value="F:sulfotransferase activity"/>
    <property type="evidence" value="ECO:0007669"/>
    <property type="project" value="InterPro"/>
</dbReference>
<accession>A0A3E0LKS8</accession>
<reference evidence="2 3" key="1">
    <citation type="submission" date="2017-10" db="EMBL/GenBank/DDBJ databases">
        <title>A large-scale comparative metagenomic study reveals the eutrophication-driven functional interactions in six Microcystis-epibionts communities.</title>
        <authorList>
            <person name="Li Q."/>
            <person name="Lin F."/>
        </authorList>
    </citation>
    <scope>NUCLEOTIDE SEQUENCE [LARGE SCALE GENOMIC DNA]</scope>
    <source>
        <strain evidence="2">TW10</strain>
    </source>
</reference>
<evidence type="ECO:0000313" key="2">
    <source>
        <dbReference type="EMBL" id="REJ48044.1"/>
    </source>
</evidence>
<evidence type="ECO:0000313" key="3">
    <source>
        <dbReference type="Proteomes" id="UP000257002"/>
    </source>
</evidence>
<dbReference type="SUPFAM" id="SSF52540">
    <property type="entry name" value="P-loop containing nucleoside triphosphate hydrolases"/>
    <property type="match status" value="1"/>
</dbReference>
<dbReference type="EMBL" id="QQWD01000029">
    <property type="protein sequence ID" value="REJ48044.1"/>
    <property type="molecule type" value="Genomic_DNA"/>
</dbReference>
<proteinExistence type="predicted"/>
<keyword evidence="1 2" id="KW-0808">Transferase</keyword>
<dbReference type="Proteomes" id="UP000257002">
    <property type="component" value="Unassembled WGS sequence"/>
</dbReference>
<dbReference type="Gene3D" id="3.40.50.300">
    <property type="entry name" value="P-loop containing nucleotide triphosphate hydrolases"/>
    <property type="match status" value="1"/>
</dbReference>
<dbReference type="PANTHER" id="PTHR10605">
    <property type="entry name" value="HEPARAN SULFATE SULFOTRANSFERASE"/>
    <property type="match status" value="1"/>
</dbReference>
<sequence>MTMPNFLIIGAPKSGTTSLAQYLGQHPEVYISPKKEPYFFAFENEQVDFLGPGIQGKDHIINSAVVVDLEEYLRLFQGVSNEVAIGEASTLYLAFPKAAERIKYHIPDVKLIAILRDPADRAYSAFMHALRDNYESINDFSRALAAEEERIKLNWGPLWRYQDQGFYYRQLKRYFWLFDSHQIKVYLYEDLVNNRAGLLRDVFDFIGVDQDFIPDTSAKYNVTGIPKNQLLHEFLSKPNLITTSVKHLIPPPLRLKLINDIRNSNLSKPQLTQPLRQQLISIYREDILNLQELIQRDLSAWLK</sequence>